<evidence type="ECO:0000313" key="1">
    <source>
        <dbReference type="EMBL" id="CCA28343.1"/>
    </source>
</evidence>
<reference evidence="1" key="2">
    <citation type="submission" date="2011-02" db="EMBL/GenBank/DDBJ databases">
        <authorList>
            <person name="MacLean D."/>
        </authorList>
    </citation>
    <scope>NUCLEOTIDE SEQUENCE</scope>
</reference>
<organism evidence="1">
    <name type="scientific">Albugo laibachii Nc14</name>
    <dbReference type="NCBI Taxonomy" id="890382"/>
    <lineage>
        <taxon>Eukaryota</taxon>
        <taxon>Sar</taxon>
        <taxon>Stramenopiles</taxon>
        <taxon>Oomycota</taxon>
        <taxon>Peronosporomycetes</taxon>
        <taxon>Albuginales</taxon>
        <taxon>Albuginaceae</taxon>
        <taxon>Albugo</taxon>
    </lineage>
</organism>
<dbReference type="EMBL" id="FR825546">
    <property type="protein sequence ID" value="CCA28343.1"/>
    <property type="molecule type" value="Genomic_DNA"/>
</dbReference>
<protein>
    <submittedName>
        <fullName evidence="1">AlNc14C2450G13239 protein</fullName>
    </submittedName>
</protein>
<gene>
    <name evidence="1" type="primary">AlNc14C2450G13239</name>
    <name evidence="1" type="ORF">ALNC14_144870</name>
</gene>
<dbReference type="HOGENOM" id="CLU_3145604_0_0_1"/>
<sequence>MAILYRPNKRRTAAGPNSSLVDWIIYDALIEDSIHRNICRKDAFTIHIQ</sequence>
<accession>F0X2Y0</accession>
<proteinExistence type="predicted"/>
<dbReference type="AlphaFoldDB" id="F0X2Y0"/>
<reference evidence="1" key="1">
    <citation type="journal article" date="2011" name="PLoS Biol.">
        <title>Gene gain and loss during evolution of obligate parasitism in the white rust pathogen of Arabidopsis thaliana.</title>
        <authorList>
            <person name="Kemen E."/>
            <person name="Gardiner A."/>
            <person name="Schultz-Larsen T."/>
            <person name="Kemen A.C."/>
            <person name="Balmuth A.L."/>
            <person name="Robert-Seilaniantz A."/>
            <person name="Bailey K."/>
            <person name="Holub E."/>
            <person name="Studholme D.J."/>
            <person name="Maclean D."/>
            <person name="Jones J.D."/>
        </authorList>
    </citation>
    <scope>NUCLEOTIDE SEQUENCE</scope>
</reference>
<name>F0X2Y0_9STRA</name>